<proteinExistence type="predicted"/>
<evidence type="ECO:0000256" key="1">
    <source>
        <dbReference type="SAM" id="SignalP"/>
    </source>
</evidence>
<protein>
    <submittedName>
        <fullName evidence="2">Secreted protein</fullName>
    </submittedName>
</protein>
<dbReference type="AlphaFoldDB" id="H6RHZ8"/>
<sequence length="112" mass="12975">MKKSLIIFTFLLTFSYVSAQENRSADKRSSRAVALILSEMELSDNQAQFLKKTLYTKYAENSLKIKGKGLSQEEKKAVYKNAFITTRKILREQFSEEDVKSIVKLERQSNKK</sequence>
<reference evidence="2" key="2">
    <citation type="submission" date="2012-02" db="EMBL/GenBank/DDBJ databases">
        <authorList>
            <person name="Genoscope - CEA"/>
        </authorList>
    </citation>
    <scope>NUCLEOTIDE SEQUENCE</scope>
</reference>
<reference evidence="2" key="1">
    <citation type="journal article" date="2012" name="Environ. Microbiol.">
        <title>Genomic content of uncultured Bacteroidetes from contrasting oceanic provinces in the North Atlantic Ocean.</title>
        <authorList>
            <person name="Gomez-Pereira P.R."/>
            <person name="Schuler M."/>
            <person name="Fuchs B.M."/>
            <person name="Bennke C."/>
            <person name="Teeling H."/>
            <person name="Waldmann J."/>
            <person name="Richter M."/>
            <person name="Barbe V."/>
            <person name="Bataille E."/>
            <person name="Glockner F.O."/>
            <person name="Amann R."/>
        </authorList>
    </citation>
    <scope>NUCLEOTIDE SEQUENCE</scope>
</reference>
<name>H6RHZ8_9BACT</name>
<evidence type="ECO:0000313" key="2">
    <source>
        <dbReference type="EMBL" id="CCG00659.1"/>
    </source>
</evidence>
<dbReference type="EMBL" id="FO117614">
    <property type="protein sequence ID" value="CCG00659.1"/>
    <property type="molecule type" value="Genomic_DNA"/>
</dbReference>
<feature type="signal peptide" evidence="1">
    <location>
        <begin position="1"/>
        <end position="19"/>
    </location>
</feature>
<accession>H6RHZ8</accession>
<gene>
    <name evidence="2" type="ORF">VIS_S3DLC50025</name>
</gene>
<keyword evidence="1" id="KW-0732">Signal</keyword>
<organism evidence="2">
    <name type="scientific">uncultured Flavobacteriia bacterium</name>
    <dbReference type="NCBI Taxonomy" id="212695"/>
    <lineage>
        <taxon>Bacteria</taxon>
        <taxon>Pseudomonadati</taxon>
        <taxon>Bacteroidota</taxon>
        <taxon>Flavobacteriia</taxon>
        <taxon>environmental samples</taxon>
    </lineage>
</organism>
<feature type="chain" id="PRO_5003606886" evidence="1">
    <location>
        <begin position="20"/>
        <end position="112"/>
    </location>
</feature>